<organism evidence="4 5">
    <name type="scientific">Extremus antarcticus</name>
    <dbReference type="NCBI Taxonomy" id="702011"/>
    <lineage>
        <taxon>Eukaryota</taxon>
        <taxon>Fungi</taxon>
        <taxon>Dikarya</taxon>
        <taxon>Ascomycota</taxon>
        <taxon>Pezizomycotina</taxon>
        <taxon>Dothideomycetes</taxon>
        <taxon>Dothideomycetidae</taxon>
        <taxon>Mycosphaerellales</taxon>
        <taxon>Extremaceae</taxon>
        <taxon>Extremus</taxon>
    </lineage>
</organism>
<accession>A0AAJ0D8Y9</accession>
<dbReference type="Proteomes" id="UP001271007">
    <property type="component" value="Unassembled WGS sequence"/>
</dbReference>
<dbReference type="PANTHER" id="PTHR47706:SF1">
    <property type="entry name" value="CIPA-LIKE, PUTATIVE (AFU_ORTHOLOGUE AFUA_1G12460)-RELATED"/>
    <property type="match status" value="1"/>
</dbReference>
<dbReference type="InterPro" id="IPR051609">
    <property type="entry name" value="NmrA/Isoflavone_reductase-like"/>
</dbReference>
<reference evidence="4" key="1">
    <citation type="submission" date="2023-04" db="EMBL/GenBank/DDBJ databases">
        <title>Black Yeasts Isolated from many extreme environments.</title>
        <authorList>
            <person name="Coleine C."/>
            <person name="Stajich J.E."/>
            <person name="Selbmann L."/>
        </authorList>
    </citation>
    <scope>NUCLEOTIDE SEQUENCE</scope>
    <source>
        <strain evidence="4">CCFEE 5312</strain>
    </source>
</reference>
<dbReference type="PANTHER" id="PTHR47706">
    <property type="entry name" value="NMRA-LIKE FAMILY PROTEIN"/>
    <property type="match status" value="1"/>
</dbReference>
<sequence length="312" mass="34018">MAAIIKTVALAGANGAIGNAVLKQLINANFTVTALTRPESSSTFPPGVKVAKVDYNDIQSLTSALKGQDAVVSTLGWAAILSQKLLIDAAISNGVKRIIPSEYGRDPENVASSSLPVFGYKVEVEQYLKQKIQGTSTTYSLVENNEFFDWDLDFKFSVDIAAKKMEIFDGGDVSFTATPLDFVAKGVVAVLQHPDETANRVVRLHGASMTQNKLLNIIQGFTGKEGWQISHATTADREVEAYALLQQDPSNLWAWAVPFLQIALWAPKYGGDFSRRNDNELLGLKEVSDSEIEEMVRSRAVSTKAKPWSGFN</sequence>
<dbReference type="CDD" id="cd05259">
    <property type="entry name" value="PCBER_SDR_a"/>
    <property type="match status" value="1"/>
</dbReference>
<dbReference type="InterPro" id="IPR036291">
    <property type="entry name" value="NAD(P)-bd_dom_sf"/>
</dbReference>
<gene>
    <name evidence="4" type="ORF">LTR09_009320</name>
</gene>
<evidence type="ECO:0000259" key="3">
    <source>
        <dbReference type="Pfam" id="PF05368"/>
    </source>
</evidence>
<keyword evidence="1" id="KW-0521">NADP</keyword>
<keyword evidence="5" id="KW-1185">Reference proteome</keyword>
<dbReference type="GO" id="GO:0016491">
    <property type="term" value="F:oxidoreductase activity"/>
    <property type="evidence" value="ECO:0007669"/>
    <property type="project" value="UniProtKB-KW"/>
</dbReference>
<evidence type="ECO:0000256" key="1">
    <source>
        <dbReference type="ARBA" id="ARBA00022857"/>
    </source>
</evidence>
<dbReference type="SUPFAM" id="SSF51735">
    <property type="entry name" value="NAD(P)-binding Rossmann-fold domains"/>
    <property type="match status" value="1"/>
</dbReference>
<dbReference type="EMBL" id="JAWDJX010000040">
    <property type="protein sequence ID" value="KAK3049401.1"/>
    <property type="molecule type" value="Genomic_DNA"/>
</dbReference>
<name>A0AAJ0D8Y9_9PEZI</name>
<protein>
    <recommendedName>
        <fullName evidence="3">NmrA-like domain-containing protein</fullName>
    </recommendedName>
</protein>
<keyword evidence="2" id="KW-0560">Oxidoreductase</keyword>
<dbReference type="InterPro" id="IPR045312">
    <property type="entry name" value="PCBER-like"/>
</dbReference>
<feature type="domain" description="NmrA-like" evidence="3">
    <location>
        <begin position="6"/>
        <end position="225"/>
    </location>
</feature>
<dbReference type="Gene3D" id="3.40.50.720">
    <property type="entry name" value="NAD(P)-binding Rossmann-like Domain"/>
    <property type="match status" value="1"/>
</dbReference>
<proteinExistence type="predicted"/>
<comment type="caution">
    <text evidence="4">The sequence shown here is derived from an EMBL/GenBank/DDBJ whole genome shotgun (WGS) entry which is preliminary data.</text>
</comment>
<dbReference type="Pfam" id="PF05368">
    <property type="entry name" value="NmrA"/>
    <property type="match status" value="1"/>
</dbReference>
<evidence type="ECO:0000313" key="4">
    <source>
        <dbReference type="EMBL" id="KAK3049401.1"/>
    </source>
</evidence>
<evidence type="ECO:0000313" key="5">
    <source>
        <dbReference type="Proteomes" id="UP001271007"/>
    </source>
</evidence>
<evidence type="ECO:0000256" key="2">
    <source>
        <dbReference type="ARBA" id="ARBA00023002"/>
    </source>
</evidence>
<dbReference type="InterPro" id="IPR008030">
    <property type="entry name" value="NmrA-like"/>
</dbReference>
<dbReference type="AlphaFoldDB" id="A0AAJ0D8Y9"/>